<dbReference type="RefSeq" id="WP_013822145.1">
    <property type="nucleotide sequence ID" value="NC_015573.1"/>
</dbReference>
<dbReference type="EMBL" id="CP002770">
    <property type="protein sequence ID" value="AEG14630.1"/>
    <property type="molecule type" value="Genomic_DNA"/>
</dbReference>
<dbReference type="KEGG" id="dku:Desku_1039"/>
<organism evidence="1 2">
    <name type="scientific">Desulfofundulus kuznetsovii (strain DSM 6115 / VKM B-1805 / 17)</name>
    <name type="common">Desulfotomaculum kuznetsovii</name>
    <dbReference type="NCBI Taxonomy" id="760568"/>
    <lineage>
        <taxon>Bacteria</taxon>
        <taxon>Bacillati</taxon>
        <taxon>Bacillota</taxon>
        <taxon>Clostridia</taxon>
        <taxon>Eubacteriales</taxon>
        <taxon>Peptococcaceae</taxon>
        <taxon>Desulfofundulus</taxon>
    </lineage>
</organism>
<protein>
    <recommendedName>
        <fullName evidence="3">CRISPR-associated protein Cas6 C-terminal domain-containing protein</fullName>
    </recommendedName>
</protein>
<evidence type="ECO:0000313" key="2">
    <source>
        <dbReference type="Proteomes" id="UP000009229"/>
    </source>
</evidence>
<accession>A0AAU8PBG5</accession>
<keyword evidence="2" id="KW-1185">Reference proteome</keyword>
<dbReference type="AlphaFoldDB" id="A0AAU8PBG5"/>
<proteinExistence type="predicted"/>
<gene>
    <name evidence="1" type="ordered locus">Desku_1039</name>
</gene>
<sequence length="302" mass="34739">MELEQMGFARDKERMVYVLFCPEDFLSLRGGSLDDYKDFLLAREERIARLEKRGWYDIEFVPFDREDYAAWLQSDPSRKSLADPVGQWALEVAREPKRVSSLRSRHPYPPFIPPDERLQVEVEAWVFPVEVEDFAAFQGLNRPLPVDLLKKLAGRLLAAGKKSAPPFQRLSRRRARGLAVVPFDRLADPAQLFWLKKKFSRLFCRGDFSELPACFSLPGRCLFRPRPDRIFRRTALSLPFLAVGSMVEVSLFHLETGLFDLSEERAWKECLMFSGLGRRTGGGLFLGPKLARLTAREISLII</sequence>
<dbReference type="Proteomes" id="UP000009229">
    <property type="component" value="Chromosome"/>
</dbReference>
<name>A0AAU8PBG5_DESK7</name>
<evidence type="ECO:0000313" key="1">
    <source>
        <dbReference type="EMBL" id="AEG14630.1"/>
    </source>
</evidence>
<evidence type="ECO:0008006" key="3">
    <source>
        <dbReference type="Google" id="ProtNLM"/>
    </source>
</evidence>
<reference evidence="2" key="1">
    <citation type="submission" date="2011-05" db="EMBL/GenBank/DDBJ databases">
        <title>Complete sequence of Desulfotomaculum kuznetsovii DSM 6115.</title>
        <authorList>
            <person name="Lucas S."/>
            <person name="Han J."/>
            <person name="Lapidus A."/>
            <person name="Cheng J.-F."/>
            <person name="Goodwin L."/>
            <person name="Pitluck S."/>
            <person name="Peters L."/>
            <person name="Mikhailova N."/>
            <person name="Lu M."/>
            <person name="Saunders E."/>
            <person name="Han C."/>
            <person name="Tapia R."/>
            <person name="Land M."/>
            <person name="Hauser L."/>
            <person name="Kyrpides N."/>
            <person name="Ivanova N."/>
            <person name="Pagani I."/>
            <person name="Nazina T."/>
            <person name="Ivanova A."/>
            <person name="Parshina S."/>
            <person name="Kuever J."/>
            <person name="Muyzer G."/>
            <person name="Plugge C."/>
            <person name="Stams A."/>
            <person name="Woyke T."/>
        </authorList>
    </citation>
    <scope>NUCLEOTIDE SEQUENCE [LARGE SCALE GENOMIC DNA]</scope>
    <source>
        <strain evidence="2">DSM 6115 / VKM B-1805 / 17</strain>
    </source>
</reference>